<dbReference type="GO" id="GO:0000175">
    <property type="term" value="F:3'-5'-RNA exonuclease activity"/>
    <property type="evidence" value="ECO:0007669"/>
    <property type="project" value="InterPro"/>
</dbReference>
<dbReference type="SMART" id="SM00479">
    <property type="entry name" value="EXOIII"/>
    <property type="match status" value="1"/>
</dbReference>
<evidence type="ECO:0000256" key="1">
    <source>
        <dbReference type="ARBA" id="ARBA00022722"/>
    </source>
</evidence>
<organism evidence="5">
    <name type="scientific">marine sediment metagenome</name>
    <dbReference type="NCBI Taxonomy" id="412755"/>
    <lineage>
        <taxon>unclassified sequences</taxon>
        <taxon>metagenomes</taxon>
        <taxon>ecological metagenomes</taxon>
    </lineage>
</organism>
<dbReference type="Gene3D" id="3.30.420.10">
    <property type="entry name" value="Ribonuclease H-like superfamily/Ribonuclease H"/>
    <property type="match status" value="1"/>
</dbReference>
<keyword evidence="3" id="KW-0269">Exonuclease</keyword>
<dbReference type="InterPro" id="IPR051274">
    <property type="entry name" value="3-5_Exoribonuclease"/>
</dbReference>
<proteinExistence type="predicted"/>
<gene>
    <name evidence="5" type="ORF">LCGC14_0762470</name>
</gene>
<dbReference type="InterPro" id="IPR036397">
    <property type="entry name" value="RNaseH_sf"/>
</dbReference>
<dbReference type="PANTHER" id="PTHR23044">
    <property type="entry name" value="3'-5' EXONUCLEASE ERI1-RELATED"/>
    <property type="match status" value="1"/>
</dbReference>
<dbReference type="InterPro" id="IPR013520">
    <property type="entry name" value="Ribonucl_H"/>
</dbReference>
<name>A0A0F9QKL8_9ZZZZ</name>
<dbReference type="Pfam" id="PF00929">
    <property type="entry name" value="RNase_T"/>
    <property type="match status" value="1"/>
</dbReference>
<reference evidence="5" key="1">
    <citation type="journal article" date="2015" name="Nature">
        <title>Complex archaea that bridge the gap between prokaryotes and eukaryotes.</title>
        <authorList>
            <person name="Spang A."/>
            <person name="Saw J.H."/>
            <person name="Jorgensen S.L."/>
            <person name="Zaremba-Niedzwiedzka K."/>
            <person name="Martijn J."/>
            <person name="Lind A.E."/>
            <person name="van Eijk R."/>
            <person name="Schleper C."/>
            <person name="Guy L."/>
            <person name="Ettema T.J."/>
        </authorList>
    </citation>
    <scope>NUCLEOTIDE SEQUENCE</scope>
</reference>
<keyword evidence="1" id="KW-0540">Nuclease</keyword>
<dbReference type="InterPro" id="IPR012337">
    <property type="entry name" value="RNaseH-like_sf"/>
</dbReference>
<protein>
    <recommendedName>
        <fullName evidence="4">Exonuclease domain-containing protein</fullName>
    </recommendedName>
</protein>
<evidence type="ECO:0000313" key="5">
    <source>
        <dbReference type="EMBL" id="KKN37562.1"/>
    </source>
</evidence>
<comment type="caution">
    <text evidence="5">The sequence shown here is derived from an EMBL/GenBank/DDBJ whole genome shotgun (WGS) entry which is preliminary data.</text>
</comment>
<evidence type="ECO:0000256" key="3">
    <source>
        <dbReference type="ARBA" id="ARBA00022839"/>
    </source>
</evidence>
<dbReference type="PANTHER" id="PTHR23044:SF61">
    <property type="entry name" value="3'-5' EXORIBONUCLEASE 1-RELATED"/>
    <property type="match status" value="1"/>
</dbReference>
<dbReference type="InterPro" id="IPR047201">
    <property type="entry name" value="ERI-1_3'hExo-like"/>
</dbReference>
<accession>A0A0F9QKL8</accession>
<dbReference type="AlphaFoldDB" id="A0A0F9QKL8"/>
<dbReference type="CDD" id="cd06133">
    <property type="entry name" value="ERI-1_3'hExo_like"/>
    <property type="match status" value="1"/>
</dbReference>
<evidence type="ECO:0000259" key="4">
    <source>
        <dbReference type="SMART" id="SM00479"/>
    </source>
</evidence>
<keyword evidence="2" id="KW-0378">Hydrolase</keyword>
<dbReference type="EMBL" id="LAZR01001886">
    <property type="protein sequence ID" value="KKN37562.1"/>
    <property type="molecule type" value="Genomic_DNA"/>
</dbReference>
<evidence type="ECO:0000256" key="2">
    <source>
        <dbReference type="ARBA" id="ARBA00022801"/>
    </source>
</evidence>
<sequence>MGTMKFDSIIVVDIESTCFETKEEQGNQPMEIIEIGVCVLDIQTFEISRKKSYIVRPKFSKISEFCTELTGYRWDDVKIGMPFENACNKLAKEFGTRNRIWASWGDYDRSHFERECRSKKARYPFSKSHINASVLFTMMKGNKKKTSVGNALSALGLVFEGTPHKGCDDAWNTAKILRHLLETGRE</sequence>
<dbReference type="GO" id="GO:0003676">
    <property type="term" value="F:nucleic acid binding"/>
    <property type="evidence" value="ECO:0007669"/>
    <property type="project" value="InterPro"/>
</dbReference>
<feature type="domain" description="Exonuclease" evidence="4">
    <location>
        <begin position="8"/>
        <end position="186"/>
    </location>
</feature>
<dbReference type="SUPFAM" id="SSF53098">
    <property type="entry name" value="Ribonuclease H-like"/>
    <property type="match status" value="1"/>
</dbReference>